<reference evidence="2" key="1">
    <citation type="submission" date="2007-09" db="EMBL/GenBank/DDBJ databases">
        <title>Complete sequence of chromosome of Serratia proteamaculans 568.</title>
        <authorList>
            <consortium name="US DOE Joint Genome Institute"/>
            <person name="Copeland A."/>
            <person name="Lucas S."/>
            <person name="Lapidus A."/>
            <person name="Barry K."/>
            <person name="Glavina del Rio T."/>
            <person name="Dalin E."/>
            <person name="Tice H."/>
            <person name="Pitluck S."/>
            <person name="Chain P."/>
            <person name="Malfatti S."/>
            <person name="Shin M."/>
            <person name="Vergez L."/>
            <person name="Schmutz J."/>
            <person name="Larimer F."/>
            <person name="Land M."/>
            <person name="Hauser L."/>
            <person name="Kyrpides N."/>
            <person name="Kim E."/>
            <person name="Taghavi S."/>
            <person name="Newman L."/>
            <person name="Vangronsveld J."/>
            <person name="van der Lelie D."/>
            <person name="Richardson P."/>
        </authorList>
    </citation>
    <scope>NUCLEOTIDE SEQUENCE [LARGE SCALE GENOMIC DNA]</scope>
    <source>
        <strain evidence="2">568</strain>
    </source>
</reference>
<protein>
    <recommendedName>
        <fullName evidence="1">DUF4435 domain-containing protein</fullName>
    </recommendedName>
</protein>
<dbReference type="OrthoDB" id="6713393at2"/>
<evidence type="ECO:0000259" key="1">
    <source>
        <dbReference type="Pfam" id="PF14491"/>
    </source>
</evidence>
<feature type="domain" description="DUF4435" evidence="1">
    <location>
        <begin position="25"/>
        <end position="118"/>
    </location>
</feature>
<dbReference type="KEGG" id="spe:Spro_0110"/>
<dbReference type="Pfam" id="PF14491">
    <property type="entry name" value="DUF4435"/>
    <property type="match status" value="1"/>
</dbReference>
<gene>
    <name evidence="2" type="ordered locus">Spro_0110</name>
</gene>
<evidence type="ECO:0000313" key="2">
    <source>
        <dbReference type="EMBL" id="ABV39220.1"/>
    </source>
</evidence>
<dbReference type="eggNOG" id="ENOG503342K">
    <property type="taxonomic scope" value="Bacteria"/>
</dbReference>
<sequence>MSSSKVRPTIDELFALLKNTNIPTVLVEGKDDIVFYRRIESDLDEIGIDMLPAGNKWAVLELRDRIKKEPISAPVAFVVDKDLWVYFGGHADLTDVITTDGYSIENDIFIDGELLDLMSKDEIEQFNIELLKFSRWYALTVTRSQQGTEVSYRETPFKVINDNEFYNAAIKLSEEEQYPEDFFNMIHNHYGRLLRGKSLFALLVRQLSSSNRRTKFSVNQLMEVGASRKGERYLMIREKIRQAITVSETL</sequence>
<name>A8G7Y0_SERP5</name>
<dbReference type="InterPro" id="IPR029492">
    <property type="entry name" value="DUF4435"/>
</dbReference>
<dbReference type="AlphaFoldDB" id="A8G7Y0"/>
<dbReference type="HOGENOM" id="CLU_097160_0_0_6"/>
<dbReference type="STRING" id="399741.Spro_0110"/>
<organism evidence="2">
    <name type="scientific">Serratia proteamaculans (strain 568)</name>
    <dbReference type="NCBI Taxonomy" id="399741"/>
    <lineage>
        <taxon>Bacteria</taxon>
        <taxon>Pseudomonadati</taxon>
        <taxon>Pseudomonadota</taxon>
        <taxon>Gammaproteobacteria</taxon>
        <taxon>Enterobacterales</taxon>
        <taxon>Yersiniaceae</taxon>
        <taxon>Serratia</taxon>
    </lineage>
</organism>
<proteinExistence type="predicted"/>
<dbReference type="EMBL" id="CP000826">
    <property type="protein sequence ID" value="ABV39220.1"/>
    <property type="molecule type" value="Genomic_DNA"/>
</dbReference>
<accession>A8G7Y0</accession>